<dbReference type="InterPro" id="IPR011050">
    <property type="entry name" value="Pectin_lyase_fold/virulence"/>
</dbReference>
<dbReference type="GO" id="GO:0042545">
    <property type="term" value="P:cell wall modification"/>
    <property type="evidence" value="ECO:0007669"/>
    <property type="project" value="InterPro"/>
</dbReference>
<dbReference type="Pfam" id="PF01095">
    <property type="entry name" value="Pectinesterase"/>
    <property type="match status" value="1"/>
</dbReference>
<dbReference type="AlphaFoldDB" id="A0A1R3JFK2"/>
<protein>
    <submittedName>
        <fullName evidence="5">Pectinesterase, catalytic</fullName>
    </submittedName>
</protein>
<dbReference type="Proteomes" id="UP000187203">
    <property type="component" value="Unassembled WGS sequence"/>
</dbReference>
<evidence type="ECO:0000256" key="1">
    <source>
        <dbReference type="ARBA" id="ARBA00005184"/>
    </source>
</evidence>
<dbReference type="Gene3D" id="2.160.20.10">
    <property type="entry name" value="Single-stranded right-handed beta-helix, Pectin lyase-like"/>
    <property type="match status" value="1"/>
</dbReference>
<evidence type="ECO:0000313" key="6">
    <source>
        <dbReference type="Proteomes" id="UP000187203"/>
    </source>
</evidence>
<dbReference type="GO" id="GO:0030599">
    <property type="term" value="F:pectinesterase activity"/>
    <property type="evidence" value="ECO:0007669"/>
    <property type="project" value="InterPro"/>
</dbReference>
<organism evidence="5 6">
    <name type="scientific">Corchorus olitorius</name>
    <dbReference type="NCBI Taxonomy" id="93759"/>
    <lineage>
        <taxon>Eukaryota</taxon>
        <taxon>Viridiplantae</taxon>
        <taxon>Streptophyta</taxon>
        <taxon>Embryophyta</taxon>
        <taxon>Tracheophyta</taxon>
        <taxon>Spermatophyta</taxon>
        <taxon>Magnoliopsida</taxon>
        <taxon>eudicotyledons</taxon>
        <taxon>Gunneridae</taxon>
        <taxon>Pentapetalae</taxon>
        <taxon>rosids</taxon>
        <taxon>malvids</taxon>
        <taxon>Malvales</taxon>
        <taxon>Malvaceae</taxon>
        <taxon>Grewioideae</taxon>
        <taxon>Apeibeae</taxon>
        <taxon>Corchorus</taxon>
    </lineage>
</organism>
<proteinExistence type="predicted"/>
<dbReference type="STRING" id="93759.A0A1R3JFK2"/>
<dbReference type="EMBL" id="AWUE01016252">
    <property type="protein sequence ID" value="OMO93608.1"/>
    <property type="molecule type" value="Genomic_DNA"/>
</dbReference>
<dbReference type="InterPro" id="IPR000070">
    <property type="entry name" value="Pectinesterase_cat"/>
</dbReference>
<gene>
    <name evidence="5" type="ORF">COLO4_16784</name>
</gene>
<comment type="pathway">
    <text evidence="1">Glycan metabolism; pectin degradation; 2-dehydro-3-deoxy-D-gluconate from pectin: step 1/5.</text>
</comment>
<dbReference type="UniPathway" id="UPA00545">
    <property type="reaction ID" value="UER00823"/>
</dbReference>
<dbReference type="InterPro" id="IPR012334">
    <property type="entry name" value="Pectin_lyas_fold"/>
</dbReference>
<sequence>MASASLWKIHIKEWILKGVVQIPVVNMFKEEHNLHRDCHIYGTVDFVVGAAKAVFRNCNLFAHLPNQTITIHNHSPVQSTRIQQIKSTVSNDSSLKTRGKSNKNRVEMEII</sequence>
<evidence type="ECO:0000256" key="3">
    <source>
        <dbReference type="ARBA" id="ARBA00023085"/>
    </source>
</evidence>
<keyword evidence="3" id="KW-0063">Aspartyl esterase</keyword>
<evidence type="ECO:0000313" key="5">
    <source>
        <dbReference type="EMBL" id="OMO93608.1"/>
    </source>
</evidence>
<dbReference type="SUPFAM" id="SSF51126">
    <property type="entry name" value="Pectin lyase-like"/>
    <property type="match status" value="1"/>
</dbReference>
<reference evidence="6" key="1">
    <citation type="submission" date="2013-09" db="EMBL/GenBank/DDBJ databases">
        <title>Corchorus olitorius genome sequencing.</title>
        <authorList>
            <person name="Alam M."/>
            <person name="Haque M.S."/>
            <person name="Islam M.S."/>
            <person name="Emdad E.M."/>
            <person name="Islam M.M."/>
            <person name="Ahmed B."/>
            <person name="Halim A."/>
            <person name="Hossen Q.M.M."/>
            <person name="Hossain M.Z."/>
            <person name="Ahmed R."/>
            <person name="Khan M.M."/>
            <person name="Islam R."/>
            <person name="Rashid M.M."/>
            <person name="Khan S.A."/>
            <person name="Rahman M.S."/>
            <person name="Alam M."/>
            <person name="Yahiya A.S."/>
            <person name="Khan M.S."/>
            <person name="Azam M.S."/>
            <person name="Haque T."/>
            <person name="Lashkar M.Z.H."/>
            <person name="Akhand A.I."/>
            <person name="Morshed G."/>
            <person name="Roy S."/>
            <person name="Uddin K.S."/>
            <person name="Rabeya T."/>
            <person name="Hossain A.S."/>
            <person name="Chowdhury A."/>
            <person name="Snigdha A.R."/>
            <person name="Mortoza M.S."/>
            <person name="Matin S.A."/>
            <person name="Hoque S.M.E."/>
            <person name="Islam M.K."/>
            <person name="Roy D.K."/>
            <person name="Haider R."/>
            <person name="Moosa M.M."/>
            <person name="Elias S.M."/>
            <person name="Hasan A.M."/>
            <person name="Jahan S."/>
            <person name="Shafiuddin M."/>
            <person name="Mahmood N."/>
            <person name="Shommy N.S."/>
        </authorList>
    </citation>
    <scope>NUCLEOTIDE SEQUENCE [LARGE SCALE GENOMIC DNA]</scope>
    <source>
        <strain evidence="6">cv. O-4</strain>
    </source>
</reference>
<evidence type="ECO:0000259" key="4">
    <source>
        <dbReference type="Pfam" id="PF01095"/>
    </source>
</evidence>
<feature type="domain" description="Pectinesterase catalytic" evidence="4">
    <location>
        <begin position="33"/>
        <end position="101"/>
    </location>
</feature>
<accession>A0A1R3JFK2</accession>
<evidence type="ECO:0000256" key="2">
    <source>
        <dbReference type="ARBA" id="ARBA00022801"/>
    </source>
</evidence>
<dbReference type="GO" id="GO:0045490">
    <property type="term" value="P:pectin catabolic process"/>
    <property type="evidence" value="ECO:0007669"/>
    <property type="project" value="UniProtKB-UniPathway"/>
</dbReference>
<comment type="caution">
    <text evidence="5">The sequence shown here is derived from an EMBL/GenBank/DDBJ whole genome shotgun (WGS) entry which is preliminary data.</text>
</comment>
<name>A0A1R3JFK2_9ROSI</name>
<keyword evidence="6" id="KW-1185">Reference proteome</keyword>
<keyword evidence="2" id="KW-0378">Hydrolase</keyword>